<accession>A0A975QKM3</accession>
<reference evidence="1" key="1">
    <citation type="submission" date="2021-05" db="EMBL/GenBank/DDBJ databases">
        <authorList>
            <person name="Kaiqin L."/>
            <person name="Jian G."/>
        </authorList>
    </citation>
    <scope>NUCLEOTIDE SEQUENCE</scope>
    <source>
        <strain evidence="1">HDS5</strain>
    </source>
</reference>
<name>A0A975QKM3_9ACTN</name>
<proteinExistence type="predicted"/>
<evidence type="ECO:0000313" key="2">
    <source>
        <dbReference type="Proteomes" id="UP000682416"/>
    </source>
</evidence>
<dbReference type="KEGG" id="nec:KGD82_27340"/>
<dbReference type="AlphaFoldDB" id="A0A975QKM3"/>
<protein>
    <submittedName>
        <fullName evidence="1">Uncharacterized protein</fullName>
    </submittedName>
</protein>
<dbReference type="EMBL" id="CP074402">
    <property type="protein sequence ID" value="QVJ01579.1"/>
    <property type="molecule type" value="Genomic_DNA"/>
</dbReference>
<sequence length="85" mass="9763">MLAELVTQAFLGSPPQEEDAAVQDSGTLFEEAQRRRRELTEPWWDLYDERLREPLAEAMSGPPSAWFERKLALFLDSVATRRPAD</sequence>
<gene>
    <name evidence="1" type="ORF">KGD82_27340</name>
</gene>
<dbReference type="Proteomes" id="UP000682416">
    <property type="component" value="Chromosome"/>
</dbReference>
<evidence type="ECO:0000313" key="1">
    <source>
        <dbReference type="EMBL" id="QVJ01579.1"/>
    </source>
</evidence>
<keyword evidence="2" id="KW-1185">Reference proteome</keyword>
<organism evidence="1 2">
    <name type="scientific">Nocardiopsis eucommiae</name>
    <dbReference type="NCBI Taxonomy" id="2831970"/>
    <lineage>
        <taxon>Bacteria</taxon>
        <taxon>Bacillati</taxon>
        <taxon>Actinomycetota</taxon>
        <taxon>Actinomycetes</taxon>
        <taxon>Streptosporangiales</taxon>
        <taxon>Nocardiopsidaceae</taxon>
        <taxon>Nocardiopsis</taxon>
    </lineage>
</organism>